<evidence type="ECO:0000256" key="1">
    <source>
        <dbReference type="SAM" id="MobiDB-lite"/>
    </source>
</evidence>
<protein>
    <submittedName>
        <fullName evidence="2">Uncharacterized protein</fullName>
    </submittedName>
</protein>
<accession>A0A2A9P0P0</accession>
<feature type="compositionally biased region" description="Polar residues" evidence="1">
    <location>
        <begin position="43"/>
        <end position="53"/>
    </location>
</feature>
<dbReference type="AlphaFoldDB" id="A0A2A9P0P0"/>
<dbReference type="PANTHER" id="PTHR31252">
    <property type="entry name" value="DUF4419 DOMAIN-CONTAINING PROTEIN"/>
    <property type="match status" value="1"/>
</dbReference>
<keyword evidence="3" id="KW-1185">Reference proteome</keyword>
<dbReference type="Pfam" id="PF14388">
    <property type="entry name" value="DUF4419"/>
    <property type="match status" value="1"/>
</dbReference>
<dbReference type="STRING" id="703135.A0A2A9P0P0"/>
<dbReference type="OrthoDB" id="9978173at2759"/>
<dbReference type="InterPro" id="IPR025533">
    <property type="entry name" value="DUF4419"/>
</dbReference>
<dbReference type="PANTHER" id="PTHR31252:SF11">
    <property type="entry name" value="DUF4419 DOMAIN-CONTAINING PROTEIN"/>
    <property type="match status" value="1"/>
</dbReference>
<reference evidence="2 3" key="1">
    <citation type="submission" date="2014-02" db="EMBL/GenBank/DDBJ databases">
        <title>Transposable element dynamics among asymbiotic and ectomycorrhizal Amanita fungi.</title>
        <authorList>
            <consortium name="DOE Joint Genome Institute"/>
            <person name="Hess J."/>
            <person name="Skrede I."/>
            <person name="Wolfe B."/>
            <person name="LaButti K."/>
            <person name="Ohm R.A."/>
            <person name="Grigoriev I.V."/>
            <person name="Pringle A."/>
        </authorList>
    </citation>
    <scope>NUCLEOTIDE SEQUENCE [LARGE SCALE GENOMIC DNA]</scope>
    <source>
        <strain evidence="2 3">SKay4041</strain>
    </source>
</reference>
<evidence type="ECO:0000313" key="2">
    <source>
        <dbReference type="EMBL" id="PFH54120.1"/>
    </source>
</evidence>
<gene>
    <name evidence="2" type="ORF">AMATHDRAFT_72655</name>
</gene>
<dbReference type="EMBL" id="KZ301970">
    <property type="protein sequence ID" value="PFH54120.1"/>
    <property type="molecule type" value="Genomic_DNA"/>
</dbReference>
<organism evidence="2 3">
    <name type="scientific">Amanita thiersii Skay4041</name>
    <dbReference type="NCBI Taxonomy" id="703135"/>
    <lineage>
        <taxon>Eukaryota</taxon>
        <taxon>Fungi</taxon>
        <taxon>Dikarya</taxon>
        <taxon>Basidiomycota</taxon>
        <taxon>Agaricomycotina</taxon>
        <taxon>Agaricomycetes</taxon>
        <taxon>Agaricomycetidae</taxon>
        <taxon>Agaricales</taxon>
        <taxon>Pluteineae</taxon>
        <taxon>Amanitaceae</taxon>
        <taxon>Amanita</taxon>
    </lineage>
</organism>
<sequence>MNEHTASTTKTSSLDQQLERVKCATTASVTFYPASHPSEPFQARSSPPDSTPSALFRRVYNKKHDKDFELLQTSLSNDSNQLEEILPLKNGFVQTILEAYNHHRALIIRPDDIWLAILVQFNFFINGNAETLRERFVSHEGKEKLVIEDIGNRYSIDFGGMSRRMTALMEQKIVDPKLREWIMPKFSTTTETDTTIYAIIMMCAMKNWFDYVFRLRCGIPQVTLEGTREDWVNILLRIEKLKEYGKDAANWYKLLRPVVSRFVAAYDDPHSPSNLDFWNKVAHIESQGSGPTYLKGWITAFCVFNHKGSHIRSASYWGTQKSLMLDHVEYPRIDITDIPLGHGEVDVELDDNGERFDTVMVAGQIGLKMCRNSRGGSLGKDTVRPVAGWWYLIATPKTNLT</sequence>
<proteinExistence type="predicted"/>
<dbReference type="Proteomes" id="UP000242287">
    <property type="component" value="Unassembled WGS sequence"/>
</dbReference>
<name>A0A2A9P0P0_9AGAR</name>
<feature type="region of interest" description="Disordered" evidence="1">
    <location>
        <begin position="32"/>
        <end position="53"/>
    </location>
</feature>
<evidence type="ECO:0000313" key="3">
    <source>
        <dbReference type="Proteomes" id="UP000242287"/>
    </source>
</evidence>